<dbReference type="AlphaFoldDB" id="A0A2M9YIZ2"/>
<feature type="transmembrane region" description="Helical" evidence="1">
    <location>
        <begin position="40"/>
        <end position="56"/>
    </location>
</feature>
<evidence type="ECO:0000313" key="5">
    <source>
        <dbReference type="Proteomes" id="UP000232188"/>
    </source>
</evidence>
<keyword evidence="1" id="KW-1133">Transmembrane helix</keyword>
<dbReference type="Proteomes" id="UP000232149">
    <property type="component" value="Unassembled WGS sequence"/>
</dbReference>
<comment type="caution">
    <text evidence="2">The sequence shown here is derived from an EMBL/GenBank/DDBJ whole genome shotgun (WGS) entry which is preliminary data.</text>
</comment>
<reference evidence="4 5" key="1">
    <citation type="submission" date="2017-07" db="EMBL/GenBank/DDBJ databases">
        <title>Leptospira spp. isolated from tropical soils.</title>
        <authorList>
            <person name="Thibeaux R."/>
            <person name="Iraola G."/>
            <person name="Ferres I."/>
            <person name="Bierque E."/>
            <person name="Girault D."/>
            <person name="Soupe-Gilbert M.-E."/>
            <person name="Picardeau M."/>
            <person name="Goarant C."/>
        </authorList>
    </citation>
    <scope>NUCLEOTIDE SEQUENCE [LARGE SCALE GENOMIC DNA]</scope>
    <source>
        <strain evidence="2 5">FH2-B-C1</strain>
        <strain evidence="3 4">FH2-B-D1</strain>
    </source>
</reference>
<feature type="transmembrane region" description="Helical" evidence="1">
    <location>
        <begin position="68"/>
        <end position="88"/>
    </location>
</feature>
<organism evidence="2 5">
    <name type="scientific">Leptospira adleri</name>
    <dbReference type="NCBI Taxonomy" id="2023186"/>
    <lineage>
        <taxon>Bacteria</taxon>
        <taxon>Pseudomonadati</taxon>
        <taxon>Spirochaetota</taxon>
        <taxon>Spirochaetia</taxon>
        <taxon>Leptospirales</taxon>
        <taxon>Leptospiraceae</taxon>
        <taxon>Leptospira</taxon>
    </lineage>
</organism>
<feature type="transmembrane region" description="Helical" evidence="1">
    <location>
        <begin position="9"/>
        <end position="28"/>
    </location>
</feature>
<evidence type="ECO:0000313" key="3">
    <source>
        <dbReference type="EMBL" id="PJZ61721.1"/>
    </source>
</evidence>
<sequence>MKFDNSKKIACILGPVLIVMVTSELRFWNPSLYNDQIAPLVYLSGILIFTASLAILRSHNLWTLHWPVLITLVAWAGLLLGLVRIFFPQRYKVQFKNDDMILSVEILLILIGSILTFCGYRKRPQ</sequence>
<accession>A0A2M9YIZ2</accession>
<dbReference type="EMBL" id="NPDU01000027">
    <property type="protein sequence ID" value="PJZ61721.1"/>
    <property type="molecule type" value="Genomic_DNA"/>
</dbReference>
<evidence type="ECO:0000313" key="4">
    <source>
        <dbReference type="Proteomes" id="UP000232149"/>
    </source>
</evidence>
<name>A0A2M9YIZ2_9LEPT</name>
<proteinExistence type="predicted"/>
<gene>
    <name evidence="3" type="ORF">CH376_12050</name>
    <name evidence="2" type="ORF">CH380_20170</name>
</gene>
<dbReference type="Proteomes" id="UP000232188">
    <property type="component" value="Unassembled WGS sequence"/>
</dbReference>
<evidence type="ECO:0000256" key="1">
    <source>
        <dbReference type="SAM" id="Phobius"/>
    </source>
</evidence>
<protein>
    <submittedName>
        <fullName evidence="2">Uncharacterized protein</fullName>
    </submittedName>
</protein>
<dbReference type="EMBL" id="NPDV01000024">
    <property type="protein sequence ID" value="PJZ51480.1"/>
    <property type="molecule type" value="Genomic_DNA"/>
</dbReference>
<evidence type="ECO:0000313" key="2">
    <source>
        <dbReference type="EMBL" id="PJZ51480.1"/>
    </source>
</evidence>
<keyword evidence="1" id="KW-0812">Transmembrane</keyword>
<keyword evidence="1" id="KW-0472">Membrane</keyword>
<keyword evidence="4" id="KW-1185">Reference proteome</keyword>
<feature type="transmembrane region" description="Helical" evidence="1">
    <location>
        <begin position="100"/>
        <end position="120"/>
    </location>
</feature>